<sequence>MEGHLKRIFSTSLHYTSLLWLLKAAFLGYFAHVRDILSPRARTMYTCVCIFTMTTFLVTLAFQFSYCGPIERNWSLDPAYQCIHFHTLMVSTLQATLNFVTDFMILSMALIIISSMVLSHRDRIALRFIAAVGSVSMMMCVLRFIEVYRALTNPKYPYLQVVRQLTFWAALEVDVALVAFCAPAYKVLVTRRRELKASLRSSTSTLGLGHHIKGYGERSDLEYQYQYQDYTIDPTDRMAEGDPENQPPLPLQPPPPAVVCPYRRDSA</sequence>
<feature type="domain" description="Rhodopsin" evidence="8">
    <location>
        <begin position="8"/>
        <end position="190"/>
    </location>
</feature>
<evidence type="ECO:0000313" key="10">
    <source>
        <dbReference type="Proteomes" id="UP000018144"/>
    </source>
</evidence>
<feature type="transmembrane region" description="Helical" evidence="7">
    <location>
        <begin position="99"/>
        <end position="118"/>
    </location>
</feature>
<proteinExistence type="inferred from homology"/>
<evidence type="ECO:0000256" key="4">
    <source>
        <dbReference type="ARBA" id="ARBA00023136"/>
    </source>
</evidence>
<dbReference type="GO" id="GO:0016020">
    <property type="term" value="C:membrane"/>
    <property type="evidence" value="ECO:0007669"/>
    <property type="project" value="UniProtKB-SubCell"/>
</dbReference>
<gene>
    <name evidence="9" type="ORF">PCON_13038</name>
</gene>
<feature type="compositionally biased region" description="Pro residues" evidence="6">
    <location>
        <begin position="245"/>
        <end position="258"/>
    </location>
</feature>
<dbReference type="PANTHER" id="PTHR33048">
    <property type="entry name" value="PTH11-LIKE INTEGRAL MEMBRANE PROTEIN (AFU_ORTHOLOGUE AFUA_5G11245)"/>
    <property type="match status" value="1"/>
</dbReference>
<protein>
    <recommendedName>
        <fullName evidence="8">Rhodopsin domain-containing protein</fullName>
    </recommendedName>
</protein>
<feature type="transmembrane region" description="Helical" evidence="7">
    <location>
        <begin position="165"/>
        <end position="188"/>
    </location>
</feature>
<name>U4LJX8_PYROM</name>
<comment type="similarity">
    <text evidence="5">Belongs to the SAT4 family.</text>
</comment>
<accession>U4LJX8</accession>
<evidence type="ECO:0000256" key="5">
    <source>
        <dbReference type="ARBA" id="ARBA00038359"/>
    </source>
</evidence>
<feature type="region of interest" description="Disordered" evidence="6">
    <location>
        <begin position="234"/>
        <end position="267"/>
    </location>
</feature>
<dbReference type="InterPro" id="IPR052337">
    <property type="entry name" value="SAT4-like"/>
</dbReference>
<evidence type="ECO:0000256" key="2">
    <source>
        <dbReference type="ARBA" id="ARBA00022692"/>
    </source>
</evidence>
<keyword evidence="10" id="KW-1185">Reference proteome</keyword>
<evidence type="ECO:0000259" key="8">
    <source>
        <dbReference type="Pfam" id="PF20684"/>
    </source>
</evidence>
<keyword evidence="3 7" id="KW-1133">Transmembrane helix</keyword>
<feature type="transmembrane region" description="Helical" evidence="7">
    <location>
        <begin position="12"/>
        <end position="31"/>
    </location>
</feature>
<dbReference type="OMA" id="LVAFYWW"/>
<dbReference type="OrthoDB" id="5372266at2759"/>
<feature type="transmembrane region" description="Helical" evidence="7">
    <location>
        <begin position="125"/>
        <end position="145"/>
    </location>
</feature>
<dbReference type="EMBL" id="HF935844">
    <property type="protein sequence ID" value="CCX32389.1"/>
    <property type="molecule type" value="Genomic_DNA"/>
</dbReference>
<dbReference type="PANTHER" id="PTHR33048:SF92">
    <property type="entry name" value="INTEGRAL MEMBRANE PROTEIN"/>
    <property type="match status" value="1"/>
</dbReference>
<dbReference type="Pfam" id="PF20684">
    <property type="entry name" value="Fung_rhodopsin"/>
    <property type="match status" value="1"/>
</dbReference>
<keyword evidence="4 7" id="KW-0472">Membrane</keyword>
<dbReference type="AlphaFoldDB" id="U4LJX8"/>
<feature type="transmembrane region" description="Helical" evidence="7">
    <location>
        <begin position="43"/>
        <end position="66"/>
    </location>
</feature>
<evidence type="ECO:0000256" key="1">
    <source>
        <dbReference type="ARBA" id="ARBA00004141"/>
    </source>
</evidence>
<evidence type="ECO:0000256" key="7">
    <source>
        <dbReference type="SAM" id="Phobius"/>
    </source>
</evidence>
<reference evidence="9 10" key="1">
    <citation type="journal article" date="2013" name="PLoS Genet.">
        <title>The genome and development-dependent transcriptomes of Pyronema confluens: a window into fungal evolution.</title>
        <authorList>
            <person name="Traeger S."/>
            <person name="Altegoer F."/>
            <person name="Freitag M."/>
            <person name="Gabaldon T."/>
            <person name="Kempken F."/>
            <person name="Kumar A."/>
            <person name="Marcet-Houben M."/>
            <person name="Poggeler S."/>
            <person name="Stajich J.E."/>
            <person name="Nowrousian M."/>
        </authorList>
    </citation>
    <scope>NUCLEOTIDE SEQUENCE [LARGE SCALE GENOMIC DNA]</scope>
    <source>
        <strain evidence="10">CBS 100304</strain>
        <tissue evidence="9">Vegetative mycelium</tissue>
    </source>
</reference>
<evidence type="ECO:0000256" key="6">
    <source>
        <dbReference type="SAM" id="MobiDB-lite"/>
    </source>
</evidence>
<evidence type="ECO:0000313" key="9">
    <source>
        <dbReference type="EMBL" id="CCX32389.1"/>
    </source>
</evidence>
<dbReference type="STRING" id="1076935.U4LJX8"/>
<keyword evidence="2 7" id="KW-0812">Transmembrane</keyword>
<evidence type="ECO:0000256" key="3">
    <source>
        <dbReference type="ARBA" id="ARBA00022989"/>
    </source>
</evidence>
<dbReference type="InterPro" id="IPR049326">
    <property type="entry name" value="Rhodopsin_dom_fungi"/>
</dbReference>
<comment type="subcellular location">
    <subcellularLocation>
        <location evidence="1">Membrane</location>
        <topology evidence="1">Multi-pass membrane protein</topology>
    </subcellularLocation>
</comment>
<organism evidence="9 10">
    <name type="scientific">Pyronema omphalodes (strain CBS 100304)</name>
    <name type="common">Pyronema confluens</name>
    <dbReference type="NCBI Taxonomy" id="1076935"/>
    <lineage>
        <taxon>Eukaryota</taxon>
        <taxon>Fungi</taxon>
        <taxon>Dikarya</taxon>
        <taxon>Ascomycota</taxon>
        <taxon>Pezizomycotina</taxon>
        <taxon>Pezizomycetes</taxon>
        <taxon>Pezizales</taxon>
        <taxon>Pyronemataceae</taxon>
        <taxon>Pyronema</taxon>
    </lineage>
</organism>
<dbReference type="Proteomes" id="UP000018144">
    <property type="component" value="Unassembled WGS sequence"/>
</dbReference>